<feature type="transmembrane region" description="Helical" evidence="5">
    <location>
        <begin position="294"/>
        <end position="315"/>
    </location>
</feature>
<dbReference type="Pfam" id="PF06664">
    <property type="entry name" value="WLS-like_TM"/>
    <property type="match status" value="1"/>
</dbReference>
<keyword evidence="4 5" id="KW-0472">Membrane</keyword>
<dbReference type="PANTHER" id="PTHR31918">
    <property type="entry name" value="TRANSMEMBRANE PROTEIN 181"/>
    <property type="match status" value="1"/>
</dbReference>
<dbReference type="GeneID" id="36408792"/>
<feature type="transmembrane region" description="Helical" evidence="5">
    <location>
        <begin position="261"/>
        <end position="282"/>
    </location>
</feature>
<proteinExistence type="predicted"/>
<evidence type="ECO:0000259" key="6">
    <source>
        <dbReference type="Pfam" id="PF06664"/>
    </source>
</evidence>
<feature type="domain" description="Wntless-like transmembrane" evidence="6">
    <location>
        <begin position="256"/>
        <end position="433"/>
    </location>
</feature>
<comment type="subcellular location">
    <subcellularLocation>
        <location evidence="1">Membrane</location>
        <topology evidence="1">Multi-pass membrane protein</topology>
    </subcellularLocation>
</comment>
<evidence type="ECO:0000313" key="7">
    <source>
        <dbReference type="EMBL" id="CEG43545.1"/>
    </source>
</evidence>
<dbReference type="InterPro" id="IPR040416">
    <property type="entry name" value="TMEM181"/>
</dbReference>
<dbReference type="Proteomes" id="UP000054928">
    <property type="component" value="Unassembled WGS sequence"/>
</dbReference>
<evidence type="ECO:0000313" key="8">
    <source>
        <dbReference type="Proteomes" id="UP000054928"/>
    </source>
</evidence>
<sequence>MKPKPAERIDDGSFMRIEVISMMKLLLVSGVAVTFLTLFVLIGFGGSPPVATSDWTSSPTRCTSDFSISLYRECIRSNGTISDNDTDIDSAVSAIDEVLKVSLRERRSILTCMFDACTNRTNRPFASNEQSLHVVHYSFELNGFKQLNRYFYLEASFPNLNQTYQTFNVTLIPHVKGFYLNETSGNQTYADIIDNVALKTVTVECAVGNLYCEPVYFLRFGDIDFKDYQVDVLFNSTQTLTLSGSNVQFRKTWGTESFTKWLIGIKFFFLFLSTLFAGWYIHCVNQLSSREQNVEQGFVMALILSLIFFNDPFYFAEATYGSNAARLLSVAFQVTFFQMLLLFWLVGIDNMRLQGMESGVSNVKFFGPKLFFVTNFWFIMVLYYGYIKYSRNNDVMWDPLAESNSFTSLKSLCSLFSVIFIMWYGVLIGMSIRLASGELSPIPSSGGAWTSLQTIINVYVYMLCYLHAPSTTTLEHLRKHKHTKGNQNCEVKPLSSSNAVDIAQIELADGNEISESDLA</sequence>
<evidence type="ECO:0000256" key="2">
    <source>
        <dbReference type="ARBA" id="ARBA00022692"/>
    </source>
</evidence>
<dbReference type="OMA" id="RECIRSN"/>
<dbReference type="OrthoDB" id="28186at2759"/>
<dbReference type="InterPro" id="IPR047843">
    <property type="entry name" value="WLS-like_TM"/>
</dbReference>
<dbReference type="RefSeq" id="XP_024579914.1">
    <property type="nucleotide sequence ID" value="XM_024729548.1"/>
</dbReference>
<feature type="transmembrane region" description="Helical" evidence="5">
    <location>
        <begin position="407"/>
        <end position="427"/>
    </location>
</feature>
<evidence type="ECO:0000256" key="1">
    <source>
        <dbReference type="ARBA" id="ARBA00004141"/>
    </source>
</evidence>
<dbReference type="GO" id="GO:0015643">
    <property type="term" value="F:toxic substance binding"/>
    <property type="evidence" value="ECO:0007669"/>
    <property type="project" value="InterPro"/>
</dbReference>
<evidence type="ECO:0000256" key="4">
    <source>
        <dbReference type="ARBA" id="ARBA00023136"/>
    </source>
</evidence>
<dbReference type="AlphaFoldDB" id="A0A0P1AQ32"/>
<organism evidence="7 8">
    <name type="scientific">Plasmopara halstedii</name>
    <name type="common">Downy mildew of sunflower</name>
    <dbReference type="NCBI Taxonomy" id="4781"/>
    <lineage>
        <taxon>Eukaryota</taxon>
        <taxon>Sar</taxon>
        <taxon>Stramenopiles</taxon>
        <taxon>Oomycota</taxon>
        <taxon>Peronosporomycetes</taxon>
        <taxon>Peronosporales</taxon>
        <taxon>Peronosporaceae</taxon>
        <taxon>Plasmopara</taxon>
    </lineage>
</organism>
<name>A0A0P1AQ32_PLAHL</name>
<feature type="transmembrane region" description="Helical" evidence="5">
    <location>
        <begin position="327"/>
        <end position="348"/>
    </location>
</feature>
<keyword evidence="8" id="KW-1185">Reference proteome</keyword>
<feature type="transmembrane region" description="Helical" evidence="5">
    <location>
        <begin position="369"/>
        <end position="387"/>
    </location>
</feature>
<dbReference type="EMBL" id="CCYD01000667">
    <property type="protein sequence ID" value="CEG43545.1"/>
    <property type="molecule type" value="Genomic_DNA"/>
</dbReference>
<dbReference type="STRING" id="4781.A0A0P1AQ32"/>
<reference evidence="8" key="1">
    <citation type="submission" date="2014-09" db="EMBL/GenBank/DDBJ databases">
        <authorList>
            <person name="Sharma Rahul"/>
            <person name="Thines Marco"/>
        </authorList>
    </citation>
    <scope>NUCLEOTIDE SEQUENCE [LARGE SCALE GENOMIC DNA]</scope>
</reference>
<accession>A0A0P1AQ32</accession>
<protein>
    <recommendedName>
        <fullName evidence="6">Wntless-like transmembrane domain-containing protein</fullName>
    </recommendedName>
</protein>
<dbReference type="PANTHER" id="PTHR31918:SF1">
    <property type="entry name" value="TRANSMEMBRANE PROTEIN 181"/>
    <property type="match status" value="1"/>
</dbReference>
<dbReference type="GO" id="GO:0016020">
    <property type="term" value="C:membrane"/>
    <property type="evidence" value="ECO:0007669"/>
    <property type="project" value="UniProtKB-SubCell"/>
</dbReference>
<evidence type="ECO:0000256" key="3">
    <source>
        <dbReference type="ARBA" id="ARBA00022989"/>
    </source>
</evidence>
<keyword evidence="3 5" id="KW-1133">Transmembrane helix</keyword>
<evidence type="ECO:0000256" key="5">
    <source>
        <dbReference type="SAM" id="Phobius"/>
    </source>
</evidence>
<keyword evidence="2 5" id="KW-0812">Transmembrane</keyword>